<dbReference type="Proteomes" id="UP001489004">
    <property type="component" value="Unassembled WGS sequence"/>
</dbReference>
<dbReference type="EMBL" id="JALJOR010000002">
    <property type="protein sequence ID" value="KAK9824632.1"/>
    <property type="molecule type" value="Genomic_DNA"/>
</dbReference>
<evidence type="ECO:0000313" key="3">
    <source>
        <dbReference type="Proteomes" id="UP001489004"/>
    </source>
</evidence>
<protein>
    <submittedName>
        <fullName evidence="2">Uncharacterized protein</fullName>
    </submittedName>
</protein>
<name>A0AAW1QT59_9CHLO</name>
<feature type="compositionally biased region" description="Pro residues" evidence="1">
    <location>
        <begin position="290"/>
        <end position="306"/>
    </location>
</feature>
<feature type="region of interest" description="Disordered" evidence="1">
    <location>
        <begin position="284"/>
        <end position="311"/>
    </location>
</feature>
<organism evidence="2 3">
    <name type="scientific">[Myrmecia] bisecta</name>
    <dbReference type="NCBI Taxonomy" id="41462"/>
    <lineage>
        <taxon>Eukaryota</taxon>
        <taxon>Viridiplantae</taxon>
        <taxon>Chlorophyta</taxon>
        <taxon>core chlorophytes</taxon>
        <taxon>Trebouxiophyceae</taxon>
        <taxon>Trebouxiales</taxon>
        <taxon>Trebouxiaceae</taxon>
        <taxon>Myrmecia</taxon>
    </lineage>
</organism>
<reference evidence="2 3" key="1">
    <citation type="journal article" date="2024" name="Nat. Commun.">
        <title>Phylogenomics reveals the evolutionary origins of lichenization in chlorophyte algae.</title>
        <authorList>
            <person name="Puginier C."/>
            <person name="Libourel C."/>
            <person name="Otte J."/>
            <person name="Skaloud P."/>
            <person name="Haon M."/>
            <person name="Grisel S."/>
            <person name="Petersen M."/>
            <person name="Berrin J.G."/>
            <person name="Delaux P.M."/>
            <person name="Dal Grande F."/>
            <person name="Keller J."/>
        </authorList>
    </citation>
    <scope>NUCLEOTIDE SEQUENCE [LARGE SCALE GENOMIC DNA]</scope>
    <source>
        <strain evidence="2 3">SAG 2043</strain>
    </source>
</reference>
<gene>
    <name evidence="2" type="ORF">WJX72_011859</name>
</gene>
<feature type="region of interest" description="Disordered" evidence="1">
    <location>
        <begin position="151"/>
        <end position="170"/>
    </location>
</feature>
<proteinExistence type="predicted"/>
<sequence>MPGQAWGNPDAVAFSTPHWCFTCSGDAGLLWQLDLEGSQVSPASARAGWFATHTNISQDLGSSGEWDPINPHTQSQSIPLCLGSQDGQSMVMWPAQPPDSLPDPDSVEDQPLPTHQDADQGEDDLQPHQHPDQHQYGAQLAHQPTFRPVAGTDRRRAEAAGRPARSGLVSADLDGDVASQRAQHSAATPGHHRVSWSNKAPRELEGFKAWCCYCGSGFRKDELIWRPCVCGGPEHQRSLKRGVHARDGCTAAGPAAASASGVTHGAASATEVLASPPAAAPFGSCTPPSAGIPPPPEAAPGAPVRPPRSAAEIEANRWEALRKRAKHDPEIRRRLQFESAGANVRRPEWQG</sequence>
<evidence type="ECO:0000313" key="2">
    <source>
        <dbReference type="EMBL" id="KAK9824632.1"/>
    </source>
</evidence>
<comment type="caution">
    <text evidence="2">The sequence shown here is derived from an EMBL/GenBank/DDBJ whole genome shotgun (WGS) entry which is preliminary data.</text>
</comment>
<accession>A0AAW1QT59</accession>
<keyword evidence="3" id="KW-1185">Reference proteome</keyword>
<feature type="region of interest" description="Disordered" evidence="1">
    <location>
        <begin position="61"/>
        <end position="146"/>
    </location>
</feature>
<evidence type="ECO:0000256" key="1">
    <source>
        <dbReference type="SAM" id="MobiDB-lite"/>
    </source>
</evidence>
<dbReference type="AlphaFoldDB" id="A0AAW1QT59"/>